<keyword evidence="5" id="KW-0255">Endonuclease</keyword>
<keyword evidence="8 14" id="KW-1015">Disulfide bond</keyword>
<dbReference type="GO" id="GO:0003677">
    <property type="term" value="F:DNA binding"/>
    <property type="evidence" value="ECO:0007669"/>
    <property type="project" value="TreeGrafter"/>
</dbReference>
<evidence type="ECO:0000256" key="8">
    <source>
        <dbReference type="ARBA" id="ARBA00023157"/>
    </source>
</evidence>
<dbReference type="InterPro" id="IPR036691">
    <property type="entry name" value="Endo/exonu/phosph_ase_sf"/>
</dbReference>
<evidence type="ECO:0000313" key="17">
    <source>
        <dbReference type="Proteomes" id="UP001221898"/>
    </source>
</evidence>
<dbReference type="Pfam" id="PF03372">
    <property type="entry name" value="Exo_endo_phos"/>
    <property type="match status" value="1"/>
</dbReference>
<keyword evidence="3" id="KW-0540">Nuclease</keyword>
<proteinExistence type="inferred from homology"/>
<gene>
    <name evidence="16" type="ORF">AAFF_G00392330</name>
</gene>
<feature type="disulfide bond" description="Essential for enzymatic activity" evidence="14">
    <location>
        <begin position="205"/>
        <end position="242"/>
    </location>
</feature>
<dbReference type="EMBL" id="JAINUG010000074">
    <property type="protein sequence ID" value="KAJ8400879.1"/>
    <property type="molecule type" value="Genomic_DNA"/>
</dbReference>
<name>A0AAD7SE83_9TELE</name>
<dbReference type="Proteomes" id="UP001221898">
    <property type="component" value="Unassembled WGS sequence"/>
</dbReference>
<keyword evidence="4" id="KW-0732">Signal</keyword>
<dbReference type="PROSITE" id="PS00919">
    <property type="entry name" value="DNASE_I_1"/>
    <property type="match status" value="1"/>
</dbReference>
<feature type="active site" evidence="13">
    <location>
        <position position="111"/>
    </location>
</feature>
<evidence type="ECO:0000256" key="13">
    <source>
        <dbReference type="PIRSR" id="PIRSR000988-1"/>
    </source>
</evidence>
<dbReference type="PANTHER" id="PTHR11371:SF28">
    <property type="entry name" value="DEOXYRIBONUCLEASE-1-LIKE 1"/>
    <property type="match status" value="1"/>
</dbReference>
<reference evidence="16" key="1">
    <citation type="journal article" date="2023" name="Science">
        <title>Genome structures resolve the early diversification of teleost fishes.</title>
        <authorList>
            <person name="Parey E."/>
            <person name="Louis A."/>
            <person name="Montfort J."/>
            <person name="Bouchez O."/>
            <person name="Roques C."/>
            <person name="Iampietro C."/>
            <person name="Lluch J."/>
            <person name="Castinel A."/>
            <person name="Donnadieu C."/>
            <person name="Desvignes T."/>
            <person name="Floi Bucao C."/>
            <person name="Jouanno E."/>
            <person name="Wen M."/>
            <person name="Mejri S."/>
            <person name="Dirks R."/>
            <person name="Jansen H."/>
            <person name="Henkel C."/>
            <person name="Chen W.J."/>
            <person name="Zahm M."/>
            <person name="Cabau C."/>
            <person name="Klopp C."/>
            <person name="Thompson A.W."/>
            <person name="Robinson-Rechavi M."/>
            <person name="Braasch I."/>
            <person name="Lecointre G."/>
            <person name="Bobe J."/>
            <person name="Postlethwait J.H."/>
            <person name="Berthelot C."/>
            <person name="Roest Crollius H."/>
            <person name="Guiguen Y."/>
        </authorList>
    </citation>
    <scope>NUCLEOTIDE SEQUENCE</scope>
    <source>
        <strain evidence="16">NC1722</strain>
    </source>
</reference>
<evidence type="ECO:0000256" key="7">
    <source>
        <dbReference type="ARBA" id="ARBA00022824"/>
    </source>
</evidence>
<evidence type="ECO:0000259" key="15">
    <source>
        <dbReference type="Pfam" id="PF03372"/>
    </source>
</evidence>
<dbReference type="FunFam" id="3.60.10.10:FF:000007">
    <property type="entry name" value="Deoxyribonuclease"/>
    <property type="match status" value="1"/>
</dbReference>
<dbReference type="InterPro" id="IPR018057">
    <property type="entry name" value="Deoxyribonuclease-1_AS"/>
</dbReference>
<evidence type="ECO:0000256" key="1">
    <source>
        <dbReference type="ARBA" id="ARBA00004240"/>
    </source>
</evidence>
<evidence type="ECO:0000256" key="5">
    <source>
        <dbReference type="ARBA" id="ARBA00022759"/>
    </source>
</evidence>
<dbReference type="PANTHER" id="PTHR11371">
    <property type="entry name" value="DEOXYRIBONUCLEASE"/>
    <property type="match status" value="1"/>
</dbReference>
<feature type="active site" evidence="13">
    <location>
        <position position="166"/>
    </location>
</feature>
<evidence type="ECO:0000256" key="9">
    <source>
        <dbReference type="ARBA" id="ARBA00023180"/>
    </source>
</evidence>
<evidence type="ECO:0000256" key="14">
    <source>
        <dbReference type="PIRSR" id="PIRSR000988-2"/>
    </source>
</evidence>
<evidence type="ECO:0000256" key="11">
    <source>
        <dbReference type="ARBA" id="ARBA00042003"/>
    </source>
</evidence>
<dbReference type="GO" id="GO:0006308">
    <property type="term" value="P:DNA catabolic process"/>
    <property type="evidence" value="ECO:0007669"/>
    <property type="project" value="InterPro"/>
</dbReference>
<protein>
    <recommendedName>
        <fullName evidence="10">Deoxyribonuclease-1-like 1</fullName>
    </recommendedName>
    <alternativeName>
        <fullName evidence="12">DNase X</fullName>
    </alternativeName>
    <alternativeName>
        <fullName evidence="11">Deoxyribonuclease I-like 1</fullName>
    </alternativeName>
</protein>
<feature type="domain" description="Endonuclease/exonuclease/phosphatase" evidence="15">
    <location>
        <begin position="37"/>
        <end position="285"/>
    </location>
</feature>
<accession>A0AAD7SE83</accession>
<dbReference type="GO" id="GO:0005634">
    <property type="term" value="C:nucleus"/>
    <property type="evidence" value="ECO:0007669"/>
    <property type="project" value="TreeGrafter"/>
</dbReference>
<organism evidence="16 17">
    <name type="scientific">Aldrovandia affinis</name>
    <dbReference type="NCBI Taxonomy" id="143900"/>
    <lineage>
        <taxon>Eukaryota</taxon>
        <taxon>Metazoa</taxon>
        <taxon>Chordata</taxon>
        <taxon>Craniata</taxon>
        <taxon>Vertebrata</taxon>
        <taxon>Euteleostomi</taxon>
        <taxon>Actinopterygii</taxon>
        <taxon>Neopterygii</taxon>
        <taxon>Teleostei</taxon>
        <taxon>Notacanthiformes</taxon>
        <taxon>Halosauridae</taxon>
        <taxon>Aldrovandia</taxon>
    </lineage>
</organism>
<evidence type="ECO:0000313" key="16">
    <source>
        <dbReference type="EMBL" id="KAJ8400879.1"/>
    </source>
</evidence>
<dbReference type="GO" id="GO:0004530">
    <property type="term" value="F:deoxyribonuclease I activity"/>
    <property type="evidence" value="ECO:0007669"/>
    <property type="project" value="TreeGrafter"/>
</dbReference>
<evidence type="ECO:0000256" key="10">
    <source>
        <dbReference type="ARBA" id="ARBA00041152"/>
    </source>
</evidence>
<sequence length="328" mass="37731">MSHKSEVPVPLKGTSANCRLTVAILGPRHSLGFKVCAFNIQSFSETKSSNPKIMHTLVRILSRYDVCLLQEVRDSKNKAIPKLLAVLNRYDEKYHYDYVTSERLGRSSYQEQYVFVYRTDSVKVLEQYQYPDTQKGDVDAFSREPFVVRLQAPNTVMGEFVLIPQHTSPDNATKEIDELYDVFLEVKERWQVEDVMFLGDFNAACGYVAKKNRKNIRLITEPHLYWLIGDEEDTTVRESTNCAYDRIVVHGESFLRGIEPYSAKAFKFDKTFRLTEEVALDVSDHYPVEVELKTRQSRSSAQQQMHPSLIFLTVCVLFLSVLCGPSLQ</sequence>
<dbReference type="Gene3D" id="3.60.10.10">
    <property type="entry name" value="Endonuclease/exonuclease/phosphatase"/>
    <property type="match status" value="1"/>
</dbReference>
<evidence type="ECO:0000256" key="3">
    <source>
        <dbReference type="ARBA" id="ARBA00022722"/>
    </source>
</evidence>
<keyword evidence="6" id="KW-0378">Hydrolase</keyword>
<comment type="subcellular location">
    <subcellularLocation>
        <location evidence="1">Endoplasmic reticulum</location>
    </subcellularLocation>
</comment>
<evidence type="ECO:0000256" key="6">
    <source>
        <dbReference type="ARBA" id="ARBA00022801"/>
    </source>
</evidence>
<evidence type="ECO:0000256" key="12">
    <source>
        <dbReference type="ARBA" id="ARBA00043073"/>
    </source>
</evidence>
<dbReference type="InterPro" id="IPR016202">
    <property type="entry name" value="DNase_I"/>
</dbReference>
<evidence type="ECO:0000256" key="4">
    <source>
        <dbReference type="ARBA" id="ARBA00022729"/>
    </source>
</evidence>
<keyword evidence="9" id="KW-0325">Glycoprotein</keyword>
<keyword evidence="7" id="KW-0256">Endoplasmic reticulum</keyword>
<keyword evidence="17" id="KW-1185">Reference proteome</keyword>
<dbReference type="GO" id="GO:0005783">
    <property type="term" value="C:endoplasmic reticulum"/>
    <property type="evidence" value="ECO:0007669"/>
    <property type="project" value="UniProtKB-SubCell"/>
</dbReference>
<comment type="similarity">
    <text evidence="2">Belongs to the DNase I family.</text>
</comment>
<dbReference type="SMART" id="SM00476">
    <property type="entry name" value="DNaseIc"/>
    <property type="match status" value="1"/>
</dbReference>
<dbReference type="AlphaFoldDB" id="A0AAD7SE83"/>
<dbReference type="CDD" id="cd10282">
    <property type="entry name" value="DNase1"/>
    <property type="match status" value="1"/>
</dbReference>
<dbReference type="PIRSF" id="PIRSF000988">
    <property type="entry name" value="DNase_I_euk"/>
    <property type="match status" value="1"/>
</dbReference>
<dbReference type="InterPro" id="IPR005135">
    <property type="entry name" value="Endo/exonuclease/phosphatase"/>
</dbReference>
<dbReference type="SUPFAM" id="SSF56219">
    <property type="entry name" value="DNase I-like"/>
    <property type="match status" value="1"/>
</dbReference>
<evidence type="ECO:0000256" key="2">
    <source>
        <dbReference type="ARBA" id="ARBA00007359"/>
    </source>
</evidence>
<comment type="caution">
    <text evidence="16">The sequence shown here is derived from an EMBL/GenBank/DDBJ whole genome shotgun (WGS) entry which is preliminary data.</text>
</comment>
<dbReference type="PRINTS" id="PR00130">
    <property type="entry name" value="DNASEI"/>
</dbReference>